<evidence type="ECO:0000259" key="2">
    <source>
        <dbReference type="Pfam" id="PF21050"/>
    </source>
</evidence>
<gene>
    <name evidence="3" type="ORF">GOODEAATRI_007705</name>
</gene>
<feature type="compositionally biased region" description="Basic and acidic residues" evidence="1">
    <location>
        <begin position="82"/>
        <end position="95"/>
    </location>
</feature>
<accession>A0ABV0NID0</accession>
<organism evidence="3 4">
    <name type="scientific">Goodea atripinnis</name>
    <dbReference type="NCBI Taxonomy" id="208336"/>
    <lineage>
        <taxon>Eukaryota</taxon>
        <taxon>Metazoa</taxon>
        <taxon>Chordata</taxon>
        <taxon>Craniata</taxon>
        <taxon>Vertebrata</taxon>
        <taxon>Euteleostomi</taxon>
        <taxon>Actinopterygii</taxon>
        <taxon>Neopterygii</taxon>
        <taxon>Teleostei</taxon>
        <taxon>Neoteleostei</taxon>
        <taxon>Acanthomorphata</taxon>
        <taxon>Ovalentaria</taxon>
        <taxon>Atherinomorphae</taxon>
        <taxon>Cyprinodontiformes</taxon>
        <taxon>Goodeidae</taxon>
        <taxon>Goodea</taxon>
    </lineage>
</organism>
<dbReference type="Proteomes" id="UP001476798">
    <property type="component" value="Unassembled WGS sequence"/>
</dbReference>
<proteinExistence type="predicted"/>
<evidence type="ECO:0000313" key="4">
    <source>
        <dbReference type="Proteomes" id="UP001476798"/>
    </source>
</evidence>
<dbReference type="PANTHER" id="PTHR14881">
    <property type="entry name" value="LISH DOMAIN-CONTAINING PROTEIN ARMC9"/>
    <property type="match status" value="1"/>
</dbReference>
<dbReference type="PANTHER" id="PTHR14881:SF4">
    <property type="entry name" value="LISH DOMAIN-CONTAINING PROTEIN ARMC9"/>
    <property type="match status" value="1"/>
</dbReference>
<dbReference type="Pfam" id="PF21050">
    <property type="entry name" value="ARMC9_ARM"/>
    <property type="match status" value="1"/>
</dbReference>
<comment type="caution">
    <text evidence="3">The sequence shown here is derived from an EMBL/GenBank/DDBJ whole genome shotgun (WGS) entry which is preliminary data.</text>
</comment>
<feature type="region of interest" description="Disordered" evidence="1">
    <location>
        <begin position="74"/>
        <end position="101"/>
    </location>
</feature>
<dbReference type="InterPro" id="IPR048959">
    <property type="entry name" value="ARMC9_ARM_dom"/>
</dbReference>
<name>A0ABV0NID0_9TELE</name>
<reference evidence="3 4" key="1">
    <citation type="submission" date="2021-06" db="EMBL/GenBank/DDBJ databases">
        <authorList>
            <person name="Palmer J.M."/>
        </authorList>
    </citation>
    <scope>NUCLEOTIDE SEQUENCE [LARGE SCALE GENOMIC DNA]</scope>
    <source>
        <strain evidence="3 4">GA_2019</strain>
        <tissue evidence="3">Muscle</tissue>
    </source>
</reference>
<dbReference type="EMBL" id="JAHRIO010040376">
    <property type="protein sequence ID" value="MEQ2171145.1"/>
    <property type="molecule type" value="Genomic_DNA"/>
</dbReference>
<evidence type="ECO:0000313" key="3">
    <source>
        <dbReference type="EMBL" id="MEQ2171145.1"/>
    </source>
</evidence>
<evidence type="ECO:0000256" key="1">
    <source>
        <dbReference type="SAM" id="MobiDB-lite"/>
    </source>
</evidence>
<feature type="domain" description="LisH" evidence="2">
    <location>
        <begin position="1"/>
        <end position="46"/>
    </location>
</feature>
<protein>
    <recommendedName>
        <fullName evidence="2">LisH domain-containing protein</fullName>
    </recommendedName>
</protein>
<sequence>MIADDLIGWLVDELQDWDCLSDYILEYSAALLMNLCLRTKDSAVCEWSSLQYPVYSLRATGSKRDDSDCARFYQDSDGTYEDQAKKERSQEEHNGHSARTVPTGIVGLPWHPSFPSRSHSTAAGLVLPAPQEEGGVEVSIRFRCEMDTIQSVLAMLPAPASDLL</sequence>
<keyword evidence="4" id="KW-1185">Reference proteome</keyword>
<dbReference type="InterPro" id="IPR040369">
    <property type="entry name" value="ARMC9"/>
</dbReference>